<protein>
    <submittedName>
        <fullName evidence="3">Uncharacterized protein DUF2613</fullName>
    </submittedName>
</protein>
<evidence type="ECO:0000256" key="2">
    <source>
        <dbReference type="SAM" id="SignalP"/>
    </source>
</evidence>
<reference evidence="3 4" key="1">
    <citation type="submission" date="2019-03" db="EMBL/GenBank/DDBJ databases">
        <title>Genomic Encyclopedia of Type Strains, Phase III (KMG-III): the genomes of soil and plant-associated and newly described type strains.</title>
        <authorList>
            <person name="Whitman W."/>
        </authorList>
    </citation>
    <scope>NUCLEOTIDE SEQUENCE [LARGE SCALE GENOMIC DNA]</scope>
    <source>
        <strain evidence="3 4">VKM Ac-2575</strain>
    </source>
</reference>
<dbReference type="AlphaFoldDB" id="A0A4R7T5C4"/>
<evidence type="ECO:0000313" key="3">
    <source>
        <dbReference type="EMBL" id="TDU86729.1"/>
    </source>
</evidence>
<dbReference type="Pfam" id="PF11021">
    <property type="entry name" value="DUF2613"/>
    <property type="match status" value="1"/>
</dbReference>
<dbReference type="Proteomes" id="UP000295151">
    <property type="component" value="Unassembled WGS sequence"/>
</dbReference>
<comment type="caution">
    <text evidence="3">The sequence shown here is derived from an EMBL/GenBank/DDBJ whole genome shotgun (WGS) entry which is preliminary data.</text>
</comment>
<evidence type="ECO:0000313" key="4">
    <source>
        <dbReference type="Proteomes" id="UP000295151"/>
    </source>
</evidence>
<feature type="signal peptide" evidence="2">
    <location>
        <begin position="1"/>
        <end position="18"/>
    </location>
</feature>
<feature type="region of interest" description="Disordered" evidence="1">
    <location>
        <begin position="31"/>
        <end position="54"/>
    </location>
</feature>
<feature type="chain" id="PRO_5020676397" evidence="2">
    <location>
        <begin position="19"/>
        <end position="54"/>
    </location>
</feature>
<keyword evidence="4" id="KW-1185">Reference proteome</keyword>
<evidence type="ECO:0000256" key="1">
    <source>
        <dbReference type="SAM" id="MobiDB-lite"/>
    </source>
</evidence>
<accession>A0A4R7T5C4</accession>
<dbReference type="RefSeq" id="WP_112240891.1">
    <property type="nucleotide sequence ID" value="NZ_SOCE01000001.1"/>
</dbReference>
<dbReference type="EMBL" id="SOCE01000001">
    <property type="protein sequence ID" value="TDU86729.1"/>
    <property type="molecule type" value="Genomic_DNA"/>
</dbReference>
<keyword evidence="2" id="KW-0732">Signal</keyword>
<name>A0A4R7T5C4_9ACTN</name>
<organism evidence="3 4">
    <name type="scientific">Kribbella voronezhensis</name>
    <dbReference type="NCBI Taxonomy" id="2512212"/>
    <lineage>
        <taxon>Bacteria</taxon>
        <taxon>Bacillati</taxon>
        <taxon>Actinomycetota</taxon>
        <taxon>Actinomycetes</taxon>
        <taxon>Propionibacteriales</taxon>
        <taxon>Kribbellaceae</taxon>
        <taxon>Kribbella</taxon>
    </lineage>
</organism>
<dbReference type="InterPro" id="IPR022566">
    <property type="entry name" value="DUF2613"/>
</dbReference>
<proteinExistence type="predicted"/>
<gene>
    <name evidence="3" type="ORF">EV138_0244</name>
</gene>
<sequence>MGTLIGAAIAVLAGMAVATTAVVGVVQSVKDDPTVPPGQTNGQADVPLVNYGDK</sequence>